<proteinExistence type="predicted"/>
<feature type="transmembrane region" description="Helical" evidence="2">
    <location>
        <begin position="129"/>
        <end position="148"/>
    </location>
</feature>
<feature type="compositionally biased region" description="Gly residues" evidence="1">
    <location>
        <begin position="249"/>
        <end position="258"/>
    </location>
</feature>
<gene>
    <name evidence="3" type="ORF">Cvel_21057</name>
</gene>
<name>A0A0G4GB98_9ALVE</name>
<feature type="region of interest" description="Disordered" evidence="1">
    <location>
        <begin position="217"/>
        <end position="474"/>
    </location>
</feature>
<feature type="compositionally biased region" description="Acidic residues" evidence="1">
    <location>
        <begin position="264"/>
        <end position="283"/>
    </location>
</feature>
<dbReference type="VEuPathDB" id="CryptoDB:Cvel_21057"/>
<dbReference type="EMBL" id="CDMZ01001043">
    <property type="protein sequence ID" value="CEM26195.1"/>
    <property type="molecule type" value="Genomic_DNA"/>
</dbReference>
<feature type="compositionally biased region" description="Acidic residues" evidence="1">
    <location>
        <begin position="421"/>
        <end position="438"/>
    </location>
</feature>
<evidence type="ECO:0000256" key="1">
    <source>
        <dbReference type="SAM" id="MobiDB-lite"/>
    </source>
</evidence>
<organism evidence="3">
    <name type="scientific">Chromera velia CCMP2878</name>
    <dbReference type="NCBI Taxonomy" id="1169474"/>
    <lineage>
        <taxon>Eukaryota</taxon>
        <taxon>Sar</taxon>
        <taxon>Alveolata</taxon>
        <taxon>Colpodellida</taxon>
        <taxon>Chromeraceae</taxon>
        <taxon>Chromera</taxon>
    </lineage>
</organism>
<dbReference type="AlphaFoldDB" id="A0A0G4GB98"/>
<feature type="compositionally biased region" description="Gly residues" evidence="1">
    <location>
        <begin position="225"/>
        <end position="236"/>
    </location>
</feature>
<feature type="compositionally biased region" description="Basic and acidic residues" evidence="1">
    <location>
        <begin position="284"/>
        <end position="293"/>
    </location>
</feature>
<feature type="transmembrane region" description="Helical" evidence="2">
    <location>
        <begin position="42"/>
        <end position="62"/>
    </location>
</feature>
<keyword evidence="2" id="KW-1133">Transmembrane helix</keyword>
<sequence>VLMFILLGPFFIFGILLLLYGLSFLVYRCISSRVKPWKFNRVINAEGFCIQLIHVVISMQALEPFDCVDHPSGNQTLRDFPHMSVWPWIDTCTNVADAVLGAGLQMLIVIFCFCADVRRDRNYLMPMSLVIFSLLTMGLFILLGVQFYREFVHISEALLLQNSWVSDSEGTGNPDLAKMRAAAQRKLSTRYILGSVDRLRIEKDGSIFRRKSVTTPRGVFHARTGPGGEGEAGGGSENESDEDSAADVEGGGRGGFEQEGGREEGEEGSEDFEGLEIGEENEDHSESGEERKGHSMAKTRRLLPGEDGGHVSSGMFRVSRRGHRRRGKEEDKEEEVGKGEGEEEEENDFGGTTVWGLRGERDSQEATGAVAPRDRAVEKDHSQHPTTSPTRIGASRLPAGSFFSESSADGDRQRAPVVAEDMGEEGEGDSDGDAEIASEDERSPLRHYAYPPGESPRQPPSGFPKIFRGGGDTR</sequence>
<feature type="compositionally biased region" description="Basic and acidic residues" evidence="1">
    <location>
        <begin position="372"/>
        <end position="383"/>
    </location>
</feature>
<feature type="transmembrane region" description="Helical" evidence="2">
    <location>
        <begin position="6"/>
        <end position="30"/>
    </location>
</feature>
<keyword evidence="2" id="KW-0472">Membrane</keyword>
<reference evidence="3" key="1">
    <citation type="submission" date="2014-11" db="EMBL/GenBank/DDBJ databases">
        <authorList>
            <person name="Otto D Thomas"/>
            <person name="Naeem Raeece"/>
        </authorList>
    </citation>
    <scope>NUCLEOTIDE SEQUENCE</scope>
</reference>
<feature type="compositionally biased region" description="Pro residues" evidence="1">
    <location>
        <begin position="453"/>
        <end position="462"/>
    </location>
</feature>
<feature type="transmembrane region" description="Helical" evidence="2">
    <location>
        <begin position="98"/>
        <end position="117"/>
    </location>
</feature>
<feature type="compositionally biased region" description="Basic and acidic residues" evidence="1">
    <location>
        <begin position="327"/>
        <end position="340"/>
    </location>
</feature>
<protein>
    <submittedName>
        <fullName evidence="3">Uncharacterized protein</fullName>
    </submittedName>
</protein>
<feature type="non-terminal residue" evidence="3">
    <location>
        <position position="1"/>
    </location>
</feature>
<evidence type="ECO:0000256" key="2">
    <source>
        <dbReference type="SAM" id="Phobius"/>
    </source>
</evidence>
<keyword evidence="2" id="KW-0812">Transmembrane</keyword>
<evidence type="ECO:0000313" key="3">
    <source>
        <dbReference type="EMBL" id="CEM26195.1"/>
    </source>
</evidence>
<accession>A0A0G4GB98</accession>